<dbReference type="InterPro" id="IPR009100">
    <property type="entry name" value="AcylCoA_DH/oxidase_NM_dom_sf"/>
</dbReference>
<proteinExistence type="inferred from homology"/>
<dbReference type="Gene3D" id="2.40.110.10">
    <property type="entry name" value="Butyryl-CoA Dehydrogenase, subunit A, domain 2"/>
    <property type="match status" value="1"/>
</dbReference>
<feature type="domain" description="Acyl-CoA oxidase/dehydrogenase middle" evidence="8">
    <location>
        <begin position="130"/>
        <end position="223"/>
    </location>
</feature>
<protein>
    <submittedName>
        <fullName evidence="10">Acyl-CoA dehydrogenase</fullName>
    </submittedName>
</protein>
<evidence type="ECO:0000259" key="9">
    <source>
        <dbReference type="Pfam" id="PF02771"/>
    </source>
</evidence>
<organism evidence="10 11">
    <name type="scientific">Candidatus Litorirhabdus singularis</name>
    <dbReference type="NCBI Taxonomy" id="2518993"/>
    <lineage>
        <taxon>Bacteria</taxon>
        <taxon>Pseudomonadati</taxon>
        <taxon>Pseudomonadota</taxon>
        <taxon>Gammaproteobacteria</taxon>
        <taxon>Cellvibrionales</taxon>
        <taxon>Halieaceae</taxon>
        <taxon>Candidatus Litorirhabdus</taxon>
    </lineage>
</organism>
<keyword evidence="5 6" id="KW-0560">Oxidoreductase</keyword>
<dbReference type="Gene3D" id="1.10.540.10">
    <property type="entry name" value="Acyl-CoA dehydrogenase/oxidase, N-terminal domain"/>
    <property type="match status" value="1"/>
</dbReference>
<dbReference type="SUPFAM" id="SSF47203">
    <property type="entry name" value="Acyl-CoA dehydrogenase C-terminal domain-like"/>
    <property type="match status" value="1"/>
</dbReference>
<dbReference type="InterPro" id="IPR037069">
    <property type="entry name" value="AcylCoA_DH/ox_N_sf"/>
</dbReference>
<dbReference type="EMBL" id="SHNN01000001">
    <property type="protein sequence ID" value="MCX2980764.1"/>
    <property type="molecule type" value="Genomic_DNA"/>
</dbReference>
<evidence type="ECO:0000313" key="11">
    <source>
        <dbReference type="Proteomes" id="UP001143362"/>
    </source>
</evidence>
<keyword evidence="4 6" id="KW-0274">FAD</keyword>
<sequence length="401" mass="44109">MAASETVEHKEFREYCRAWLQENRPAATVIPLPQAAYEVTHEDHKHYLVDWQAKCYEAGLIATDVDKIYGGHGHSGLQQIASSEVRRAKVPYFINWIGLGMAAPTLLAHGTESQKQTYLPPIFSAQEIWCQGFSEPGAGSDLVSLQTSAVKEGDNWIVNGSKVWTSLGQLAKWMLLLARTDKNDKYNGITYFVAPMDIPGVTVRPIHKMTGESGFNEVFLEDVVIPDHMRIDEVGAGWKVAMSTLTSERGAAAGVGAIASSESPYAAIETLIALAKEKQRNGRPIWDDPVWRDRLVKLYERIDAMSQNYRRAGVKELNGGAMRIPLQGKLNGSEIGQDLHQVALGMLGMEASLYVGDPNAIDDGRWALGYMNSYTGTISGGSSEIQRNILGERVLGMPKTK</sequence>
<evidence type="ECO:0000256" key="6">
    <source>
        <dbReference type="RuleBase" id="RU362125"/>
    </source>
</evidence>
<dbReference type="Pfam" id="PF02770">
    <property type="entry name" value="Acyl-CoA_dh_M"/>
    <property type="match status" value="1"/>
</dbReference>
<dbReference type="PANTHER" id="PTHR43292">
    <property type="entry name" value="ACYL-COA DEHYDROGENASE"/>
    <property type="match status" value="1"/>
</dbReference>
<dbReference type="PANTHER" id="PTHR43292:SF4">
    <property type="entry name" value="ACYL-COA DEHYDROGENASE FADE34"/>
    <property type="match status" value="1"/>
</dbReference>
<evidence type="ECO:0000256" key="2">
    <source>
        <dbReference type="ARBA" id="ARBA00009347"/>
    </source>
</evidence>
<dbReference type="InterPro" id="IPR052161">
    <property type="entry name" value="Mycobact_Acyl-CoA_DH"/>
</dbReference>
<dbReference type="InterPro" id="IPR013786">
    <property type="entry name" value="AcylCoA_DH/ox_N"/>
</dbReference>
<evidence type="ECO:0000256" key="3">
    <source>
        <dbReference type="ARBA" id="ARBA00022630"/>
    </source>
</evidence>
<evidence type="ECO:0000259" key="7">
    <source>
        <dbReference type="Pfam" id="PF00441"/>
    </source>
</evidence>
<dbReference type="Gene3D" id="1.20.140.10">
    <property type="entry name" value="Butyryl-CoA Dehydrogenase, subunit A, domain 3"/>
    <property type="match status" value="1"/>
</dbReference>
<keyword evidence="3 6" id="KW-0285">Flavoprotein</keyword>
<name>A0ABT3TFH1_9GAMM</name>
<accession>A0ABT3TFH1</accession>
<dbReference type="Pfam" id="PF02771">
    <property type="entry name" value="Acyl-CoA_dh_N"/>
    <property type="match status" value="1"/>
</dbReference>
<dbReference type="RefSeq" id="WP_279244737.1">
    <property type="nucleotide sequence ID" value="NZ_SHNN01000001.1"/>
</dbReference>
<comment type="similarity">
    <text evidence="2 6">Belongs to the acyl-CoA dehydrogenase family.</text>
</comment>
<feature type="domain" description="Acyl-CoA dehydrogenase/oxidase C-terminal" evidence="7">
    <location>
        <begin position="235"/>
        <end position="395"/>
    </location>
</feature>
<evidence type="ECO:0000259" key="8">
    <source>
        <dbReference type="Pfam" id="PF02770"/>
    </source>
</evidence>
<gene>
    <name evidence="10" type="ORF">EYC98_07715</name>
</gene>
<evidence type="ECO:0000313" key="10">
    <source>
        <dbReference type="EMBL" id="MCX2980764.1"/>
    </source>
</evidence>
<evidence type="ECO:0000256" key="1">
    <source>
        <dbReference type="ARBA" id="ARBA00001974"/>
    </source>
</evidence>
<reference evidence="10" key="1">
    <citation type="submission" date="2019-02" db="EMBL/GenBank/DDBJ databases">
        <authorList>
            <person name="Li S.-H."/>
        </authorList>
    </citation>
    <scope>NUCLEOTIDE SEQUENCE</scope>
    <source>
        <strain evidence="10">IMCC14734</strain>
    </source>
</reference>
<evidence type="ECO:0000256" key="5">
    <source>
        <dbReference type="ARBA" id="ARBA00023002"/>
    </source>
</evidence>
<dbReference type="Pfam" id="PF00441">
    <property type="entry name" value="Acyl-CoA_dh_1"/>
    <property type="match status" value="1"/>
</dbReference>
<dbReference type="InterPro" id="IPR009075">
    <property type="entry name" value="AcylCo_DH/oxidase_C"/>
</dbReference>
<evidence type="ECO:0000256" key="4">
    <source>
        <dbReference type="ARBA" id="ARBA00022827"/>
    </source>
</evidence>
<keyword evidence="11" id="KW-1185">Reference proteome</keyword>
<dbReference type="SUPFAM" id="SSF56645">
    <property type="entry name" value="Acyl-CoA dehydrogenase NM domain-like"/>
    <property type="match status" value="1"/>
</dbReference>
<comment type="cofactor">
    <cofactor evidence="1 6">
        <name>FAD</name>
        <dbReference type="ChEBI" id="CHEBI:57692"/>
    </cofactor>
</comment>
<comment type="caution">
    <text evidence="10">The sequence shown here is derived from an EMBL/GenBank/DDBJ whole genome shotgun (WGS) entry which is preliminary data.</text>
</comment>
<dbReference type="InterPro" id="IPR046373">
    <property type="entry name" value="Acyl-CoA_Oxase/DH_mid-dom_sf"/>
</dbReference>
<dbReference type="Proteomes" id="UP001143362">
    <property type="component" value="Unassembled WGS sequence"/>
</dbReference>
<feature type="domain" description="Acyl-CoA dehydrogenase/oxidase N-terminal" evidence="9">
    <location>
        <begin position="7"/>
        <end position="124"/>
    </location>
</feature>
<dbReference type="InterPro" id="IPR006091">
    <property type="entry name" value="Acyl-CoA_Oxase/DH_mid-dom"/>
</dbReference>
<dbReference type="InterPro" id="IPR036250">
    <property type="entry name" value="AcylCo_DH-like_C"/>
</dbReference>